<dbReference type="GO" id="GO:0030870">
    <property type="term" value="C:Mre11 complex"/>
    <property type="evidence" value="ECO:0007669"/>
    <property type="project" value="InterPro"/>
</dbReference>
<proteinExistence type="predicted"/>
<dbReference type="InterPro" id="IPR040227">
    <property type="entry name" value="Nibrin-rel"/>
</dbReference>
<evidence type="ECO:0000313" key="1">
    <source>
        <dbReference type="EMBL" id="PLW38779.1"/>
    </source>
</evidence>
<sequence length="421" mass="47689">MWTIEGHFRDPDAVSNSNAEVYPQERWLRPERVYSIGRDVVNDFSRLGPKNLSRYHSIALDAGPHLLDDPPNLAEKPKRYSLTLTNHSAKDLFLTRTGSSEIIIKSESHIPIEPDDKIALTDSASEAADSTNDSICFRWHQVNICFSQLKPDKRKSTQDASQDAGFSFSISRFTSDHHTHFLPTPLTLTLPIGYALVKNIQFITHTWLELLVEAIRIDTPKKKKRTPQASKKAVEDEQVYQQRCQVITSLNQSAAKGFSNLEKDFKNWGKLVLFKEKEGMPEALKSWLQDPLKLNPNPARKELFADLSVILLANEKNDDYSPIEEIIRAGSGQIVVHTSLPLDESLPFRQQVKNLWPQTSHSVYRILMGTHDFISSTDCKDPAVRTVHDLLHAISDVDKFRLAESTDYHEVVKGSGHSNKT</sequence>
<protein>
    <submittedName>
        <fullName evidence="1">Uncharacterized protein</fullName>
    </submittedName>
</protein>
<dbReference type="PANTHER" id="PTHR12162">
    <property type="entry name" value="NIBRIN-RELATED"/>
    <property type="match status" value="1"/>
</dbReference>
<dbReference type="GO" id="GO:0007095">
    <property type="term" value="P:mitotic G2 DNA damage checkpoint signaling"/>
    <property type="evidence" value="ECO:0007669"/>
    <property type="project" value="InterPro"/>
</dbReference>
<dbReference type="Proteomes" id="UP000235392">
    <property type="component" value="Unassembled WGS sequence"/>
</dbReference>
<dbReference type="AlphaFoldDB" id="A0A2N5ULZ4"/>
<comment type="caution">
    <text evidence="1">The sequence shown here is derived from an EMBL/GenBank/DDBJ whole genome shotgun (WGS) entry which is preliminary data.</text>
</comment>
<gene>
    <name evidence="1" type="ORF">PCASD_12561</name>
</gene>
<dbReference type="GO" id="GO:0003684">
    <property type="term" value="F:damaged DNA binding"/>
    <property type="evidence" value="ECO:0007669"/>
    <property type="project" value="TreeGrafter"/>
</dbReference>
<dbReference type="EMBL" id="PGCI01000123">
    <property type="protein sequence ID" value="PLW38779.1"/>
    <property type="molecule type" value="Genomic_DNA"/>
</dbReference>
<name>A0A2N5ULZ4_9BASI</name>
<organism evidence="1 2">
    <name type="scientific">Puccinia coronata f. sp. avenae</name>
    <dbReference type="NCBI Taxonomy" id="200324"/>
    <lineage>
        <taxon>Eukaryota</taxon>
        <taxon>Fungi</taxon>
        <taxon>Dikarya</taxon>
        <taxon>Basidiomycota</taxon>
        <taxon>Pucciniomycotina</taxon>
        <taxon>Pucciniomycetes</taxon>
        <taxon>Pucciniales</taxon>
        <taxon>Pucciniaceae</taxon>
        <taxon>Puccinia</taxon>
    </lineage>
</organism>
<dbReference type="PANTHER" id="PTHR12162:SF0">
    <property type="entry name" value="NIBRIN"/>
    <property type="match status" value="1"/>
</dbReference>
<accession>A0A2N5ULZ4</accession>
<reference evidence="1 2" key="1">
    <citation type="submission" date="2017-11" db="EMBL/GenBank/DDBJ databases">
        <title>De novo assembly and phasing of dikaryotic genomes from two isolates of Puccinia coronata f. sp. avenae, the causal agent of oat crown rust.</title>
        <authorList>
            <person name="Miller M.E."/>
            <person name="Zhang Y."/>
            <person name="Omidvar V."/>
            <person name="Sperschneider J."/>
            <person name="Schwessinger B."/>
            <person name="Raley C."/>
            <person name="Palmer J.M."/>
            <person name="Garnica D."/>
            <person name="Upadhyaya N."/>
            <person name="Rathjen J."/>
            <person name="Taylor J.M."/>
            <person name="Park R.F."/>
            <person name="Dodds P.N."/>
            <person name="Hirsch C.D."/>
            <person name="Kianian S.F."/>
            <person name="Figueroa M."/>
        </authorList>
    </citation>
    <scope>NUCLEOTIDE SEQUENCE [LARGE SCALE GENOMIC DNA]</scope>
    <source>
        <strain evidence="1">12SD80</strain>
    </source>
</reference>
<dbReference type="GO" id="GO:0000724">
    <property type="term" value="P:double-strand break repair via homologous recombination"/>
    <property type="evidence" value="ECO:0007669"/>
    <property type="project" value="TreeGrafter"/>
</dbReference>
<evidence type="ECO:0000313" key="2">
    <source>
        <dbReference type="Proteomes" id="UP000235392"/>
    </source>
</evidence>
<feature type="non-terminal residue" evidence="1">
    <location>
        <position position="421"/>
    </location>
</feature>